<feature type="domain" description="TonB C-terminal" evidence="3">
    <location>
        <begin position="212"/>
        <end position="273"/>
    </location>
</feature>
<dbReference type="Pfam" id="PF03544">
    <property type="entry name" value="TonB_C"/>
    <property type="match status" value="1"/>
</dbReference>
<evidence type="ECO:0000256" key="2">
    <source>
        <dbReference type="SAM" id="Phobius"/>
    </source>
</evidence>
<dbReference type="AlphaFoldDB" id="A0A931EBE0"/>
<keyword evidence="5" id="KW-1185">Reference proteome</keyword>
<feature type="region of interest" description="Disordered" evidence="1">
    <location>
        <begin position="79"/>
        <end position="109"/>
    </location>
</feature>
<dbReference type="GO" id="GO:0031992">
    <property type="term" value="F:energy transducer activity"/>
    <property type="evidence" value="ECO:0007669"/>
    <property type="project" value="TreeGrafter"/>
</dbReference>
<dbReference type="RefSeq" id="WP_196991515.1">
    <property type="nucleotide sequence ID" value="NZ_JADWYR010000002.1"/>
</dbReference>
<evidence type="ECO:0000259" key="3">
    <source>
        <dbReference type="Pfam" id="PF03544"/>
    </source>
</evidence>
<keyword evidence="2" id="KW-0812">Transmembrane</keyword>
<name>A0A931EBE0_9BACT</name>
<protein>
    <submittedName>
        <fullName evidence="4">Energy transducer TonB</fullName>
    </submittedName>
</protein>
<dbReference type="InterPro" id="IPR051045">
    <property type="entry name" value="TonB-dependent_transducer"/>
</dbReference>
<dbReference type="EMBL" id="JADWYR010000002">
    <property type="protein sequence ID" value="MBG9377431.1"/>
    <property type="molecule type" value="Genomic_DNA"/>
</dbReference>
<feature type="compositionally biased region" description="Pro residues" evidence="1">
    <location>
        <begin position="87"/>
        <end position="96"/>
    </location>
</feature>
<dbReference type="Gene3D" id="3.30.1150.10">
    <property type="match status" value="1"/>
</dbReference>
<dbReference type="InterPro" id="IPR037682">
    <property type="entry name" value="TonB_C"/>
</dbReference>
<dbReference type="GO" id="GO:0055085">
    <property type="term" value="P:transmembrane transport"/>
    <property type="evidence" value="ECO:0007669"/>
    <property type="project" value="InterPro"/>
</dbReference>
<sequence>MDINKILNADILDIIFEGRNKEYGAYELRKTYKKRLTTAILSMVGVCLLVFVGVLLANVVKSDKPVQMLVQDVQLADVKQEEKKPEPPPPPPPPKVEPPKIEITKFTPPKIVKDEEVKEDEKPPEQEKLEETTIGTINQEGEKSDVVAPPVEQSTGVVEAPKVQAEDYDKEFKTVQIEAKFPGGAAAWQKYLQRNLNSEAPVENGAPPGNYTVIVSFLVDKNGNISEVQALNDPGYGTATEAIRVIKKGPAWTPAVQNGRNVIYRQKQSVTFQVAEG</sequence>
<keyword evidence="2" id="KW-1133">Transmembrane helix</keyword>
<dbReference type="GO" id="GO:0098797">
    <property type="term" value="C:plasma membrane protein complex"/>
    <property type="evidence" value="ECO:0007669"/>
    <property type="project" value="TreeGrafter"/>
</dbReference>
<evidence type="ECO:0000313" key="4">
    <source>
        <dbReference type="EMBL" id="MBG9377431.1"/>
    </source>
</evidence>
<dbReference type="SUPFAM" id="SSF74653">
    <property type="entry name" value="TolA/TonB C-terminal domain"/>
    <property type="match status" value="1"/>
</dbReference>
<feature type="transmembrane region" description="Helical" evidence="2">
    <location>
        <begin position="39"/>
        <end position="60"/>
    </location>
</feature>
<reference evidence="4" key="1">
    <citation type="submission" date="2020-11" db="EMBL/GenBank/DDBJ databases">
        <title>Bacterial whole genome sequence for Panacibacter sp. DH6.</title>
        <authorList>
            <person name="Le V."/>
            <person name="Ko S."/>
            <person name="Ahn C.-Y."/>
            <person name="Oh H.-M."/>
        </authorList>
    </citation>
    <scope>NUCLEOTIDE SEQUENCE</scope>
    <source>
        <strain evidence="4">DH6</strain>
    </source>
</reference>
<organism evidence="4 5">
    <name type="scientific">Panacibacter microcysteis</name>
    <dbReference type="NCBI Taxonomy" id="2793269"/>
    <lineage>
        <taxon>Bacteria</taxon>
        <taxon>Pseudomonadati</taxon>
        <taxon>Bacteroidota</taxon>
        <taxon>Chitinophagia</taxon>
        <taxon>Chitinophagales</taxon>
        <taxon>Chitinophagaceae</taxon>
        <taxon>Panacibacter</taxon>
    </lineage>
</organism>
<dbReference type="PANTHER" id="PTHR33446:SF2">
    <property type="entry name" value="PROTEIN TONB"/>
    <property type="match status" value="1"/>
</dbReference>
<keyword evidence="2" id="KW-0472">Membrane</keyword>
<dbReference type="PANTHER" id="PTHR33446">
    <property type="entry name" value="PROTEIN TONB-RELATED"/>
    <property type="match status" value="1"/>
</dbReference>
<gene>
    <name evidence="4" type="ORF">I5907_14400</name>
</gene>
<accession>A0A931EBE0</accession>
<evidence type="ECO:0000313" key="5">
    <source>
        <dbReference type="Proteomes" id="UP000628448"/>
    </source>
</evidence>
<proteinExistence type="predicted"/>
<dbReference type="Proteomes" id="UP000628448">
    <property type="component" value="Unassembled WGS sequence"/>
</dbReference>
<comment type="caution">
    <text evidence="4">The sequence shown here is derived from an EMBL/GenBank/DDBJ whole genome shotgun (WGS) entry which is preliminary data.</text>
</comment>
<evidence type="ECO:0000256" key="1">
    <source>
        <dbReference type="SAM" id="MobiDB-lite"/>
    </source>
</evidence>